<dbReference type="AlphaFoldDB" id="A0A1C7LU49"/>
<keyword evidence="3" id="KW-0808">Transferase</keyword>
<dbReference type="OMA" id="QAYHWAT"/>
<evidence type="ECO:0000313" key="3">
    <source>
        <dbReference type="EMBL" id="OBZ68321.1"/>
    </source>
</evidence>
<dbReference type="Gene3D" id="3.40.50.1820">
    <property type="entry name" value="alpha/beta hydrolase"/>
    <property type="match status" value="1"/>
</dbReference>
<gene>
    <name evidence="3" type="primary">metX_0</name>
    <name evidence="3" type="ORF">A0H81_11837</name>
</gene>
<dbReference type="InterPro" id="IPR029058">
    <property type="entry name" value="AB_hydrolase_fold"/>
</dbReference>
<dbReference type="InterPro" id="IPR000073">
    <property type="entry name" value="AB_hydrolase_1"/>
</dbReference>
<organism evidence="3 4">
    <name type="scientific">Grifola frondosa</name>
    <name type="common">Maitake</name>
    <name type="synonym">Polyporus frondosus</name>
    <dbReference type="NCBI Taxonomy" id="5627"/>
    <lineage>
        <taxon>Eukaryota</taxon>
        <taxon>Fungi</taxon>
        <taxon>Dikarya</taxon>
        <taxon>Basidiomycota</taxon>
        <taxon>Agaricomycotina</taxon>
        <taxon>Agaricomycetes</taxon>
        <taxon>Polyporales</taxon>
        <taxon>Grifolaceae</taxon>
        <taxon>Grifola</taxon>
    </lineage>
</organism>
<evidence type="ECO:0000256" key="1">
    <source>
        <dbReference type="ARBA" id="ARBA00006886"/>
    </source>
</evidence>
<dbReference type="PANTHER" id="PTHR32268:SF15">
    <property type="entry name" value="HOMOSERINE ACETYLTRANSFERASE FAMILY PROTEIN (AFU_ORTHOLOGUE AFUA_1G15350)"/>
    <property type="match status" value="1"/>
</dbReference>
<reference evidence="3 4" key="1">
    <citation type="submission" date="2016-03" db="EMBL/GenBank/DDBJ databases">
        <title>Whole genome sequencing of Grifola frondosa 9006-11.</title>
        <authorList>
            <person name="Min B."/>
            <person name="Park H."/>
            <person name="Kim J.-G."/>
            <person name="Cho H."/>
            <person name="Oh Y.-L."/>
            <person name="Kong W.-S."/>
            <person name="Choi I.-G."/>
        </authorList>
    </citation>
    <scope>NUCLEOTIDE SEQUENCE [LARGE SCALE GENOMIC DNA]</scope>
    <source>
        <strain evidence="3 4">9006-11</strain>
    </source>
</reference>
<dbReference type="PIRSF" id="PIRSF000443">
    <property type="entry name" value="Homoser_Ac_trans"/>
    <property type="match status" value="1"/>
</dbReference>
<comment type="similarity">
    <text evidence="1">Belongs to the AB hydrolase superfamily. MetX family.</text>
</comment>
<dbReference type="GO" id="GO:0016747">
    <property type="term" value="F:acyltransferase activity, transferring groups other than amino-acyl groups"/>
    <property type="evidence" value="ECO:0007669"/>
    <property type="project" value="InterPro"/>
</dbReference>
<dbReference type="InterPro" id="IPR008220">
    <property type="entry name" value="HAT_MetX-like"/>
</dbReference>
<keyword evidence="4" id="KW-1185">Reference proteome</keyword>
<evidence type="ECO:0000313" key="4">
    <source>
        <dbReference type="Proteomes" id="UP000092993"/>
    </source>
</evidence>
<dbReference type="OrthoDB" id="9972683at2759"/>
<accession>A0A1C7LU49</accession>
<dbReference type="STRING" id="5627.A0A1C7LU49"/>
<dbReference type="EMBL" id="LUGG01000022">
    <property type="protein sequence ID" value="OBZ68321.1"/>
    <property type="molecule type" value="Genomic_DNA"/>
</dbReference>
<dbReference type="Proteomes" id="UP000092993">
    <property type="component" value="Unassembled WGS sequence"/>
</dbReference>
<evidence type="ECO:0000259" key="2">
    <source>
        <dbReference type="Pfam" id="PF00561"/>
    </source>
</evidence>
<comment type="caution">
    <text evidence="3">The sequence shown here is derived from an EMBL/GenBank/DDBJ whole genome shotgun (WGS) entry which is preliminary data.</text>
</comment>
<protein>
    <submittedName>
        <fullName evidence="3">Homoserine O-acetyltransferase</fullName>
    </submittedName>
</protein>
<dbReference type="SUPFAM" id="SSF53474">
    <property type="entry name" value="alpha/beta-Hydrolases"/>
    <property type="match status" value="1"/>
</dbReference>
<dbReference type="PANTHER" id="PTHR32268">
    <property type="entry name" value="HOMOSERINE O-ACETYLTRANSFERASE"/>
    <property type="match status" value="1"/>
</dbReference>
<dbReference type="Pfam" id="PF00561">
    <property type="entry name" value="Abhydrolase_1"/>
    <property type="match status" value="1"/>
</dbReference>
<name>A0A1C7LU49_GRIFR</name>
<sequence>MDTLLSRSTQHISGAVSCIRIPMAAEPELQYYHHGRFKVAGGVLPDAVTAYQTYGNPSNPCIVFPTCYGAQLRLGSQLYLVGEGKVSALVTRSTPEYMKALDPRKYFVVTFALFCNGESSSPSNTPAPYNGPYFPAVSYEDNIRAQYAVLTKKLGVTRVLCAVGFSMGGQQAYHWAVVFPDFVEKIVVICSSARTSPHNKCFLEGPKSALVAGRDFNDGHYTSSPHFAIRAFARAYCAWAYGQTWFRRHLYLGDGLYPTLDAFIREGWEGRFIANWDANDMLALLTTWQNGDVSQVRDEGDLPRCLSSIKAKALIMPCKTDLYFCPEDSVVEISHLNSAELVVIDSVWGTQLEEALTLRMLLSLRQRFGSFSRKERKYFDCL</sequence>
<proteinExistence type="inferred from homology"/>
<dbReference type="PROSITE" id="PS51257">
    <property type="entry name" value="PROKAR_LIPOPROTEIN"/>
    <property type="match status" value="1"/>
</dbReference>
<feature type="domain" description="AB hydrolase-1" evidence="2">
    <location>
        <begin position="98"/>
        <end position="199"/>
    </location>
</feature>